<reference evidence="3" key="1">
    <citation type="submission" date="2017-06" db="EMBL/GenBank/DDBJ databases">
        <title>Herbaspirillum phytohormonus sp. nov., isolated from the root nodule of Robinia pseudoacacia in lead-zinc mine.</title>
        <authorList>
            <person name="Fan M."/>
            <person name="Lin Y."/>
        </authorList>
    </citation>
    <scope>NUCLEOTIDE SEQUENCE [LARGE SCALE GENOMIC DNA]</scope>
    <source>
        <strain evidence="3">SC-089</strain>
    </source>
</reference>
<dbReference type="InterPro" id="IPR032466">
    <property type="entry name" value="Metal_Hydrolase"/>
</dbReference>
<dbReference type="AlphaFoldDB" id="A0A225MWH8"/>
<dbReference type="InterPro" id="IPR011059">
    <property type="entry name" value="Metal-dep_hydrolase_composite"/>
</dbReference>
<evidence type="ECO:0000259" key="1">
    <source>
        <dbReference type="Pfam" id="PF01979"/>
    </source>
</evidence>
<accession>A0A225MWH8</accession>
<protein>
    <submittedName>
        <fullName evidence="2">Dihydroorotase</fullName>
    </submittedName>
</protein>
<organism evidence="2 3">
    <name type="scientific">Candidimonas nitroreducens</name>
    <dbReference type="NCBI Taxonomy" id="683354"/>
    <lineage>
        <taxon>Bacteria</taxon>
        <taxon>Pseudomonadati</taxon>
        <taxon>Pseudomonadota</taxon>
        <taxon>Betaproteobacteria</taxon>
        <taxon>Burkholderiales</taxon>
        <taxon>Alcaligenaceae</taxon>
        <taxon>Candidimonas</taxon>
    </lineage>
</organism>
<keyword evidence="3" id="KW-1185">Reference proteome</keyword>
<dbReference type="GO" id="GO:0005737">
    <property type="term" value="C:cytoplasm"/>
    <property type="evidence" value="ECO:0007669"/>
    <property type="project" value="TreeGrafter"/>
</dbReference>
<dbReference type="Pfam" id="PF01979">
    <property type="entry name" value="Amidohydro_1"/>
    <property type="match status" value="1"/>
</dbReference>
<dbReference type="Gene3D" id="2.30.40.10">
    <property type="entry name" value="Urease, subunit C, domain 1"/>
    <property type="match status" value="1"/>
</dbReference>
<dbReference type="GO" id="GO:0004038">
    <property type="term" value="F:allantoinase activity"/>
    <property type="evidence" value="ECO:0007669"/>
    <property type="project" value="TreeGrafter"/>
</dbReference>
<feature type="domain" description="Amidohydrolase-related" evidence="1">
    <location>
        <begin position="69"/>
        <end position="445"/>
    </location>
</feature>
<dbReference type="Gene3D" id="3.20.20.140">
    <property type="entry name" value="Metal-dependent hydrolases"/>
    <property type="match status" value="1"/>
</dbReference>
<evidence type="ECO:0000313" key="2">
    <source>
        <dbReference type="EMBL" id="OWT63931.1"/>
    </source>
</evidence>
<dbReference type="PANTHER" id="PTHR43668:SF2">
    <property type="entry name" value="ALLANTOINASE"/>
    <property type="match status" value="1"/>
</dbReference>
<dbReference type="InterPro" id="IPR006680">
    <property type="entry name" value="Amidohydro-rel"/>
</dbReference>
<dbReference type="SUPFAM" id="SSF51338">
    <property type="entry name" value="Composite domain of metallo-dependent hydrolases"/>
    <property type="match status" value="2"/>
</dbReference>
<dbReference type="InterPro" id="IPR050138">
    <property type="entry name" value="DHOase/Allantoinase_Hydrolase"/>
</dbReference>
<dbReference type="Proteomes" id="UP000214603">
    <property type="component" value="Unassembled WGS sequence"/>
</dbReference>
<name>A0A225MWH8_9BURK</name>
<dbReference type="GO" id="GO:0006145">
    <property type="term" value="P:purine nucleobase catabolic process"/>
    <property type="evidence" value="ECO:0007669"/>
    <property type="project" value="TreeGrafter"/>
</dbReference>
<dbReference type="SUPFAM" id="SSF51556">
    <property type="entry name" value="Metallo-dependent hydrolases"/>
    <property type="match status" value="1"/>
</dbReference>
<dbReference type="PANTHER" id="PTHR43668">
    <property type="entry name" value="ALLANTOINASE"/>
    <property type="match status" value="1"/>
</dbReference>
<gene>
    <name evidence="2" type="ORF">CEY11_06415</name>
</gene>
<comment type="caution">
    <text evidence="2">The sequence shown here is derived from an EMBL/GenBank/DDBJ whole genome shotgun (WGS) entry which is preliminary data.</text>
</comment>
<evidence type="ECO:0000313" key="3">
    <source>
        <dbReference type="Proteomes" id="UP000214603"/>
    </source>
</evidence>
<proteinExistence type="predicted"/>
<dbReference type="EMBL" id="NJIH01000003">
    <property type="protein sequence ID" value="OWT63931.1"/>
    <property type="molecule type" value="Genomic_DNA"/>
</dbReference>
<sequence>MNRFVSKEKEELLMSTEFVLRGAHVVEFDREPHAMDLLVHDGKVAARLAPGTPMSDTIPVIRADGLHAFPGLIDAHVHFGFGEKITEYTTETVYAAMGGFTSILGYFLNNESYSDVYEREQEYAKARCHVDYAFHFSVAKEEHVRDMAHYVRRYGVTSFKYFMNFKGEEGRYLGLDGTDDGYLYNLLATASKLPGVKIVCHTENIEIVNRLRQAAQTIEMPTLKDWANVKPPVTEAEACIRVMYLAELLGAHIYIPHISTRMALDEVRRWRKRYPHVYVETCPHYLTHDEDSDLGSIGKANPPFRSKDDVEAMWEGLHDGSIDTVASDHVPRKRATKERPFWLASQGFPGTATILPVLLSEGYHKGRLSLSRIAQLLTEAPARIFDMAPRKGSLQVGADADITLVDLNRTQEVRSEALGSYSDYSLYDGWRLKGWPVRTILRGQTIMQDGEIIGAPGFGQYLARPLAN</sequence>